<keyword evidence="7" id="KW-0479">Metal-binding</keyword>
<keyword evidence="4 7" id="KW-0472">Membrane</keyword>
<dbReference type="InterPro" id="IPR007715">
    <property type="entry name" value="Coq4"/>
</dbReference>
<keyword evidence="9" id="KW-0830">Ubiquinone</keyword>
<dbReference type="Proteomes" id="UP001527925">
    <property type="component" value="Unassembled WGS sequence"/>
</dbReference>
<evidence type="ECO:0000256" key="8">
    <source>
        <dbReference type="SAM" id="MobiDB-lite"/>
    </source>
</evidence>
<comment type="subcellular location">
    <subcellularLocation>
        <location evidence="7">Mitochondrion inner membrane</location>
        <topology evidence="7">Peripheral membrane protein</topology>
        <orientation evidence="7">Matrix side</orientation>
    </subcellularLocation>
</comment>
<organism evidence="9 10">
    <name type="scientific">Polyrhizophydium stewartii</name>
    <dbReference type="NCBI Taxonomy" id="2732419"/>
    <lineage>
        <taxon>Eukaryota</taxon>
        <taxon>Fungi</taxon>
        <taxon>Fungi incertae sedis</taxon>
        <taxon>Chytridiomycota</taxon>
        <taxon>Chytridiomycota incertae sedis</taxon>
        <taxon>Chytridiomycetes</taxon>
        <taxon>Rhizophydiales</taxon>
        <taxon>Rhizophydiales incertae sedis</taxon>
        <taxon>Polyrhizophydium</taxon>
    </lineage>
</organism>
<evidence type="ECO:0000313" key="10">
    <source>
        <dbReference type="Proteomes" id="UP001527925"/>
    </source>
</evidence>
<feature type="binding site" evidence="7">
    <location>
        <position position="127"/>
    </location>
    <ligand>
        <name>Zn(2+)</name>
        <dbReference type="ChEBI" id="CHEBI:29105"/>
    </ligand>
</feature>
<keyword evidence="1 7" id="KW-0831">Ubiquinone biosynthesis</keyword>
<gene>
    <name evidence="7 9" type="primary">COQ4</name>
    <name evidence="9" type="ORF">HK105_201536</name>
</gene>
<comment type="function">
    <text evidence="7">Lyase that catalyzes the C1-decarboxylation of 4-hydroxy-3-methoxy-5-(all-trans-polyprenyl)benzoic acid into 2-methoxy-6-(all-trans-polyprenyl)phenol during ubiquinone biosynthesis.</text>
</comment>
<comment type="cofactor">
    <cofactor evidence="7">
        <name>Zn(2+)</name>
        <dbReference type="ChEBI" id="CHEBI:29105"/>
    </cofactor>
</comment>
<feature type="binding site" evidence="7">
    <location>
        <position position="143"/>
    </location>
    <ligand>
        <name>Zn(2+)</name>
        <dbReference type="ChEBI" id="CHEBI:29105"/>
    </ligand>
</feature>
<keyword evidence="3 7" id="KW-0496">Mitochondrion</keyword>
<comment type="catalytic activity">
    <reaction evidence="7">
        <text>a 4-hydroxy-3-methoxy-5-(all-trans-polyprenyl)benzoate + H(+) = a 2-methoxy-6-(all-trans-polyprenyl)phenol + CO2</text>
        <dbReference type="Rhea" id="RHEA:81179"/>
        <dbReference type="Rhea" id="RHEA-COMP:9551"/>
        <dbReference type="Rhea" id="RHEA-COMP:10931"/>
        <dbReference type="ChEBI" id="CHEBI:15378"/>
        <dbReference type="ChEBI" id="CHEBI:16526"/>
        <dbReference type="ChEBI" id="CHEBI:62731"/>
        <dbReference type="ChEBI" id="CHEBI:84443"/>
        <dbReference type="EC" id="4.1.1.130"/>
    </reaction>
</comment>
<dbReference type="InterPro" id="IPR027540">
    <property type="entry name" value="Coq4_euk"/>
</dbReference>
<accession>A0ABR4NGS3</accession>
<keyword evidence="10" id="KW-1185">Reference proteome</keyword>
<keyword evidence="2 7" id="KW-0999">Mitochondrion inner membrane</keyword>
<evidence type="ECO:0000256" key="6">
    <source>
        <dbReference type="ARBA" id="ARBA00081568"/>
    </source>
</evidence>
<evidence type="ECO:0000256" key="3">
    <source>
        <dbReference type="ARBA" id="ARBA00023128"/>
    </source>
</evidence>
<dbReference type="Pfam" id="PF05019">
    <property type="entry name" value="Coq4"/>
    <property type="match status" value="1"/>
</dbReference>
<comment type="pathway">
    <text evidence="7">Cofactor biosynthesis; ubiquinone biosynthesis.</text>
</comment>
<feature type="binding site" evidence="7">
    <location>
        <position position="131"/>
    </location>
    <ligand>
        <name>Zn(2+)</name>
        <dbReference type="ChEBI" id="CHEBI:29105"/>
    </ligand>
</feature>
<dbReference type="EMBL" id="JADGIZ020000005">
    <property type="protein sequence ID" value="KAL2918702.1"/>
    <property type="molecule type" value="Genomic_DNA"/>
</dbReference>
<feature type="binding site" evidence="7">
    <location>
        <position position="128"/>
    </location>
    <ligand>
        <name>Zn(2+)</name>
        <dbReference type="ChEBI" id="CHEBI:29105"/>
    </ligand>
</feature>
<dbReference type="PANTHER" id="PTHR12922:SF7">
    <property type="entry name" value="UBIQUINONE BIOSYNTHESIS PROTEIN COQ4 HOMOLOG, MITOCHONDRIAL"/>
    <property type="match status" value="1"/>
</dbReference>
<feature type="region of interest" description="Disordered" evidence="8">
    <location>
        <begin position="231"/>
        <end position="263"/>
    </location>
</feature>
<name>A0ABR4NGS3_9FUNG</name>
<comment type="subunit">
    <text evidence="7">Component of a multi-subunit COQ enzyme complex, composed of at least COQ3, COQ4, COQ5, COQ6, COQ7 and COQ9.</text>
</comment>
<comment type="caution">
    <text evidence="9">The sequence shown here is derived from an EMBL/GenBank/DDBJ whole genome shotgun (WGS) entry which is preliminary data.</text>
</comment>
<evidence type="ECO:0000256" key="1">
    <source>
        <dbReference type="ARBA" id="ARBA00022688"/>
    </source>
</evidence>
<keyword evidence="7" id="KW-0862">Zinc</keyword>
<evidence type="ECO:0000256" key="2">
    <source>
        <dbReference type="ARBA" id="ARBA00022792"/>
    </source>
</evidence>
<feature type="compositionally biased region" description="Low complexity" evidence="8">
    <location>
        <begin position="239"/>
        <end position="249"/>
    </location>
</feature>
<proteinExistence type="inferred from homology"/>
<comment type="similarity">
    <text evidence="7">Belongs to the COQ4 family.</text>
</comment>
<evidence type="ECO:0000256" key="4">
    <source>
        <dbReference type="ARBA" id="ARBA00023136"/>
    </source>
</evidence>
<dbReference type="HAMAP" id="MF_03111">
    <property type="entry name" value="Coq4"/>
    <property type="match status" value="1"/>
</dbReference>
<sequence>MQSARQCTAPLSRLALATRAAFTALADPTRADMVAALGETTGTLVLPALRDRMLRDRDGRRILRERPLVSTASVDLARLRALPTSTFGGAYVRFLDSQHVTPDSRENIKYIDDPELAYVMLRYRQVHDFWHALLDMPVTVEAEIAVKWFEFVQTGLPVAMLSALVGPLRLTAAERERLFGHFVPWAVQSASNCKFLMAVMYEDLFEQDLEQVRRDLGFLPPPPEVIASADAAREELLRQQQHQQEQQPQGAPSRPGDPSSAAA</sequence>
<evidence type="ECO:0000313" key="9">
    <source>
        <dbReference type="EMBL" id="KAL2918702.1"/>
    </source>
</evidence>
<evidence type="ECO:0000256" key="7">
    <source>
        <dbReference type="HAMAP-Rule" id="MF_03111"/>
    </source>
</evidence>
<keyword evidence="5 7" id="KW-0456">Lyase</keyword>
<evidence type="ECO:0000256" key="5">
    <source>
        <dbReference type="ARBA" id="ARBA00023239"/>
    </source>
</evidence>
<protein>
    <recommendedName>
        <fullName evidence="6">4-hydroxy-3-methoxy-5-polyprenylbenzoate decarboxylase</fullName>
    </recommendedName>
</protein>
<dbReference type="PANTHER" id="PTHR12922">
    <property type="entry name" value="UBIQUINONE BIOSYNTHESIS PROTEIN"/>
    <property type="match status" value="1"/>
</dbReference>
<reference evidence="9 10" key="1">
    <citation type="submission" date="2023-09" db="EMBL/GenBank/DDBJ databases">
        <title>Pangenome analysis of Batrachochytrium dendrobatidis and related Chytrids.</title>
        <authorList>
            <person name="Yacoub M.N."/>
            <person name="Stajich J.E."/>
            <person name="James T.Y."/>
        </authorList>
    </citation>
    <scope>NUCLEOTIDE SEQUENCE [LARGE SCALE GENOMIC DNA]</scope>
    <source>
        <strain evidence="9 10">JEL0888</strain>
    </source>
</reference>